<organism evidence="3 4">
    <name type="scientific">Pigmentiphaga daeguensis</name>
    <dbReference type="NCBI Taxonomy" id="414049"/>
    <lineage>
        <taxon>Bacteria</taxon>
        <taxon>Pseudomonadati</taxon>
        <taxon>Pseudomonadota</taxon>
        <taxon>Betaproteobacteria</taxon>
        <taxon>Burkholderiales</taxon>
        <taxon>Alcaligenaceae</taxon>
        <taxon>Pigmentiphaga</taxon>
    </lineage>
</organism>
<feature type="transmembrane region" description="Helical" evidence="1">
    <location>
        <begin position="122"/>
        <end position="140"/>
    </location>
</feature>
<dbReference type="InterPro" id="IPR005572">
    <property type="entry name" value="Anti-sigma_E_RseA_N"/>
</dbReference>
<keyword evidence="1" id="KW-0812">Transmembrane</keyword>
<evidence type="ECO:0000313" key="3">
    <source>
        <dbReference type="EMBL" id="GAA0524010.1"/>
    </source>
</evidence>
<protein>
    <submittedName>
        <fullName evidence="3">Sigma-E factor negative regulatory protein</fullName>
    </submittedName>
</protein>
<feature type="domain" description="Anti sigma-E protein RseA N-terminal" evidence="2">
    <location>
        <begin position="34"/>
        <end position="108"/>
    </location>
</feature>
<sequence>MQVTSHRNESVGFGREAAASAQDDLDGLNQARVEEWLSAYMDGELADEADEAEAAVSAYLATGAGRADWDLYHLVGDVVRTPELALPVSSGFHRRFLEALEHEAPIVAAPRRTISRRFMTRYGFPGLAAAAAVASVTWIAQPYFGGQGAPVEFSASAQPAATPAVVQVAAPAAARRAEPAVDVSLGEYLEAHRQIAGRSAIRQVSATSFESAAGQR</sequence>
<keyword evidence="1" id="KW-1133">Transmembrane helix</keyword>
<name>A0ABN1CQY5_9BURK</name>
<dbReference type="Pfam" id="PF03872">
    <property type="entry name" value="RseA_N"/>
    <property type="match status" value="1"/>
</dbReference>
<gene>
    <name evidence="3" type="ORF">GCM10009097_47020</name>
</gene>
<keyword evidence="4" id="KW-1185">Reference proteome</keyword>
<evidence type="ECO:0000313" key="4">
    <source>
        <dbReference type="Proteomes" id="UP001501706"/>
    </source>
</evidence>
<dbReference type="SUPFAM" id="SSF89069">
    <property type="entry name" value="N-terminal, cytoplasmic domain of anti-sigmaE factor RseA"/>
    <property type="match status" value="1"/>
</dbReference>
<accession>A0ABN1CQY5</accession>
<dbReference type="Proteomes" id="UP001501706">
    <property type="component" value="Unassembled WGS sequence"/>
</dbReference>
<evidence type="ECO:0000259" key="2">
    <source>
        <dbReference type="Pfam" id="PF03872"/>
    </source>
</evidence>
<dbReference type="InterPro" id="IPR036147">
    <property type="entry name" value="Anti-sigma_E_RseA_N_sf"/>
</dbReference>
<keyword evidence="1" id="KW-0472">Membrane</keyword>
<dbReference type="EMBL" id="BAAAEN010000023">
    <property type="protein sequence ID" value="GAA0524010.1"/>
    <property type="molecule type" value="Genomic_DNA"/>
</dbReference>
<comment type="caution">
    <text evidence="3">The sequence shown here is derived from an EMBL/GenBank/DDBJ whole genome shotgun (WGS) entry which is preliminary data.</text>
</comment>
<dbReference type="Gene3D" id="1.10.10.880">
    <property type="entry name" value="Anti sigma-E protein RseA, N-terminal domain"/>
    <property type="match status" value="1"/>
</dbReference>
<reference evidence="3 4" key="1">
    <citation type="journal article" date="2019" name="Int. J. Syst. Evol. Microbiol.">
        <title>The Global Catalogue of Microorganisms (GCM) 10K type strain sequencing project: providing services to taxonomists for standard genome sequencing and annotation.</title>
        <authorList>
            <consortium name="The Broad Institute Genomics Platform"/>
            <consortium name="The Broad Institute Genome Sequencing Center for Infectious Disease"/>
            <person name="Wu L."/>
            <person name="Ma J."/>
        </authorList>
    </citation>
    <scope>NUCLEOTIDE SEQUENCE [LARGE SCALE GENOMIC DNA]</scope>
    <source>
        <strain evidence="3 4">JCM 14330</strain>
    </source>
</reference>
<evidence type="ECO:0000256" key="1">
    <source>
        <dbReference type="SAM" id="Phobius"/>
    </source>
</evidence>
<proteinExistence type="predicted"/>